<evidence type="ECO:0000313" key="2">
    <source>
        <dbReference type="Proteomes" id="UP000363590"/>
    </source>
</evidence>
<protein>
    <submittedName>
        <fullName evidence="1">Uncharacterized protein</fullName>
    </submittedName>
</protein>
<accession>A0A5P9XSS3</accession>
<proteinExistence type="predicted"/>
<evidence type="ECO:0000313" key="1">
    <source>
        <dbReference type="EMBL" id="QFX96236.1"/>
    </source>
</evidence>
<dbReference type="EMBL" id="CP045571">
    <property type="protein sequence ID" value="QFX96236.1"/>
    <property type="molecule type" value="Genomic_DNA"/>
</dbReference>
<gene>
    <name evidence="1" type="ORF">GCD22_01972</name>
</gene>
<dbReference type="KEGG" id="atx:GCD22_01972"/>
<dbReference type="Proteomes" id="UP000363590">
    <property type="component" value="Chromosome"/>
</dbReference>
<name>A0A5P9XSS3_ACITH</name>
<sequence length="56" mass="6608">MQRFWAGFGDNKCLFWRFFEQSRRITAQKNEHPIQQGAPLTYFYRKAGRVVLTGPG</sequence>
<organism evidence="1 2">
    <name type="scientific">Acidithiobacillus thiooxidans ATCC 19377</name>
    <dbReference type="NCBI Taxonomy" id="637390"/>
    <lineage>
        <taxon>Bacteria</taxon>
        <taxon>Pseudomonadati</taxon>
        <taxon>Pseudomonadota</taxon>
        <taxon>Acidithiobacillia</taxon>
        <taxon>Acidithiobacillales</taxon>
        <taxon>Acidithiobacillaceae</taxon>
        <taxon>Acidithiobacillus</taxon>
    </lineage>
</organism>
<dbReference type="AlphaFoldDB" id="A0A5P9XSS3"/>
<reference evidence="1 2" key="1">
    <citation type="submission" date="2019-10" db="EMBL/GenBank/DDBJ databases">
        <authorList>
            <person name="Wang R."/>
        </authorList>
    </citation>
    <scope>NUCLEOTIDE SEQUENCE [LARGE SCALE GENOMIC DNA]</scope>
    <source>
        <strain evidence="1 2">ATCC 19377</strain>
    </source>
</reference>